<protein>
    <recommendedName>
        <fullName evidence="4">VCBS repeat-containing protein</fullName>
    </recommendedName>
</protein>
<evidence type="ECO:0000256" key="1">
    <source>
        <dbReference type="ARBA" id="ARBA00022729"/>
    </source>
</evidence>
<dbReference type="Proteomes" id="UP001215280">
    <property type="component" value="Unassembled WGS sequence"/>
</dbReference>
<proteinExistence type="predicted"/>
<dbReference type="InterPro" id="IPR028994">
    <property type="entry name" value="Integrin_alpha_N"/>
</dbReference>
<keyword evidence="3" id="KW-1185">Reference proteome</keyword>
<dbReference type="EMBL" id="JARJLG010000040">
    <property type="protein sequence ID" value="KAJ7763533.1"/>
    <property type="molecule type" value="Genomic_DNA"/>
</dbReference>
<evidence type="ECO:0000313" key="2">
    <source>
        <dbReference type="EMBL" id="KAJ7763533.1"/>
    </source>
</evidence>
<dbReference type="InterPro" id="IPR013517">
    <property type="entry name" value="FG-GAP"/>
</dbReference>
<gene>
    <name evidence="2" type="ORF">DFH07DRAFT_770720</name>
</gene>
<dbReference type="SUPFAM" id="SSF69318">
    <property type="entry name" value="Integrin alpha N-terminal domain"/>
    <property type="match status" value="1"/>
</dbReference>
<accession>A0AAD7NJK1</accession>
<keyword evidence="1" id="KW-0732">Signal</keyword>
<dbReference type="Pfam" id="PF13517">
    <property type="entry name" value="FG-GAP_3"/>
    <property type="match status" value="1"/>
</dbReference>
<organism evidence="2 3">
    <name type="scientific">Mycena maculata</name>
    <dbReference type="NCBI Taxonomy" id="230809"/>
    <lineage>
        <taxon>Eukaryota</taxon>
        <taxon>Fungi</taxon>
        <taxon>Dikarya</taxon>
        <taxon>Basidiomycota</taxon>
        <taxon>Agaricomycotina</taxon>
        <taxon>Agaricomycetes</taxon>
        <taxon>Agaricomycetidae</taxon>
        <taxon>Agaricales</taxon>
        <taxon>Marasmiineae</taxon>
        <taxon>Mycenaceae</taxon>
        <taxon>Mycena</taxon>
    </lineage>
</organism>
<reference evidence="2" key="1">
    <citation type="submission" date="2023-03" db="EMBL/GenBank/DDBJ databases">
        <title>Massive genome expansion in bonnet fungi (Mycena s.s.) driven by repeated elements and novel gene families across ecological guilds.</title>
        <authorList>
            <consortium name="Lawrence Berkeley National Laboratory"/>
            <person name="Harder C.B."/>
            <person name="Miyauchi S."/>
            <person name="Viragh M."/>
            <person name="Kuo A."/>
            <person name="Thoen E."/>
            <person name="Andreopoulos B."/>
            <person name="Lu D."/>
            <person name="Skrede I."/>
            <person name="Drula E."/>
            <person name="Henrissat B."/>
            <person name="Morin E."/>
            <person name="Kohler A."/>
            <person name="Barry K."/>
            <person name="LaButti K."/>
            <person name="Morin E."/>
            <person name="Salamov A."/>
            <person name="Lipzen A."/>
            <person name="Mereny Z."/>
            <person name="Hegedus B."/>
            <person name="Baldrian P."/>
            <person name="Stursova M."/>
            <person name="Weitz H."/>
            <person name="Taylor A."/>
            <person name="Grigoriev I.V."/>
            <person name="Nagy L.G."/>
            <person name="Martin F."/>
            <person name="Kauserud H."/>
        </authorList>
    </citation>
    <scope>NUCLEOTIDE SEQUENCE</scope>
    <source>
        <strain evidence="2">CBHHK188m</strain>
    </source>
</reference>
<dbReference type="AlphaFoldDB" id="A0AAD7NJK1"/>
<evidence type="ECO:0008006" key="4">
    <source>
        <dbReference type="Google" id="ProtNLM"/>
    </source>
</evidence>
<sequence length="122" mass="12952">MTRVGATPCHIQFADLNGNGRAEYLFVHNDGSVNAWLNLGNPDDGPDAAKVGWFPVGSIASGIGVRFVDLNSDGHTECLRLDEDGAMTVDHKPSSILVLWIGERAANVVWLLQGVVAIGPAD</sequence>
<comment type="caution">
    <text evidence="2">The sequence shown here is derived from an EMBL/GenBank/DDBJ whole genome shotgun (WGS) entry which is preliminary data.</text>
</comment>
<name>A0AAD7NJK1_9AGAR</name>
<evidence type="ECO:0000313" key="3">
    <source>
        <dbReference type="Proteomes" id="UP001215280"/>
    </source>
</evidence>